<gene>
    <name evidence="2" type="ORF">FOZ60_012054</name>
</gene>
<reference evidence="2 3" key="1">
    <citation type="submission" date="2020-04" db="EMBL/GenBank/DDBJ databases">
        <title>Perkinsus olseni comparative genomics.</title>
        <authorList>
            <person name="Bogema D.R."/>
        </authorList>
    </citation>
    <scope>NUCLEOTIDE SEQUENCE [LARGE SCALE GENOMIC DNA]</scope>
    <source>
        <strain evidence="2">00978-12</strain>
    </source>
</reference>
<evidence type="ECO:0000313" key="3">
    <source>
        <dbReference type="Proteomes" id="UP000541610"/>
    </source>
</evidence>
<evidence type="ECO:0000256" key="1">
    <source>
        <dbReference type="SAM" id="MobiDB-lite"/>
    </source>
</evidence>
<comment type="caution">
    <text evidence="2">The sequence shown here is derived from an EMBL/GenBank/DDBJ whole genome shotgun (WGS) entry which is preliminary data.</text>
</comment>
<sequence length="343" mass="36497">MAASAEAILQRVVASVAPGDEEWDVQARAFVLNETKGLSLQVVAKLRDSFWDGAAKVSIPGDAGDDVVARKRQLLSSVGMAVTSETGSYVDVAAERAKKDATAKQIEADLKKLVATASARLGHEIPFALLPSAKVVAAVRNGKFTELAEYRTFSANEASGTEFCTSVDGNPVEVIVPKKDSEHLFVPGAEVPGCLLRWSIATWLAFPEGNLLVLISYCMRVLSLASKGWGRVIFFDRFHRKAVPNKMASAQSEDIYRWFSADEVSSSFAEAAIEFQTRETGPGRLPPKSSGPSSEATAVGKSTRGKGGGGKRSAPYARGKGKGEADSKKAASDQSGKDAKEPK</sequence>
<protein>
    <submittedName>
        <fullName evidence="2">Uncharacterized protein</fullName>
    </submittedName>
</protein>
<dbReference type="EMBL" id="JABANP010000511">
    <property type="protein sequence ID" value="KAF4681488.1"/>
    <property type="molecule type" value="Genomic_DNA"/>
</dbReference>
<organism evidence="2 3">
    <name type="scientific">Perkinsus olseni</name>
    <name type="common">Perkinsus atlanticus</name>
    <dbReference type="NCBI Taxonomy" id="32597"/>
    <lineage>
        <taxon>Eukaryota</taxon>
        <taxon>Sar</taxon>
        <taxon>Alveolata</taxon>
        <taxon>Perkinsozoa</taxon>
        <taxon>Perkinsea</taxon>
        <taxon>Perkinsida</taxon>
        <taxon>Perkinsidae</taxon>
        <taxon>Perkinsus</taxon>
    </lineage>
</organism>
<feature type="compositionally biased region" description="Basic and acidic residues" evidence="1">
    <location>
        <begin position="321"/>
        <end position="343"/>
    </location>
</feature>
<evidence type="ECO:0000313" key="2">
    <source>
        <dbReference type="EMBL" id="KAF4681488.1"/>
    </source>
</evidence>
<accession>A0A7J6NC69</accession>
<name>A0A7J6NC69_PEROL</name>
<dbReference type="AlphaFoldDB" id="A0A7J6NC69"/>
<feature type="region of interest" description="Disordered" evidence="1">
    <location>
        <begin position="276"/>
        <end position="343"/>
    </location>
</feature>
<proteinExistence type="predicted"/>
<dbReference type="Proteomes" id="UP000541610">
    <property type="component" value="Unassembled WGS sequence"/>
</dbReference>
<dbReference type="OrthoDB" id="468401at2759"/>